<dbReference type="GeneID" id="20638471"/>
<proteinExistence type="predicted"/>
<evidence type="ECO:0000313" key="2">
    <source>
        <dbReference type="Proteomes" id="UP000002640"/>
    </source>
</evidence>
<dbReference type="Proteomes" id="UP000002640">
    <property type="component" value="Unassembled WGS sequence"/>
</dbReference>
<dbReference type="RefSeq" id="XP_009536539.1">
    <property type="nucleotide sequence ID" value="XM_009538244.1"/>
</dbReference>
<sequence>MTKKRWFRFDGRPLASLRVPEDAEDVGDLCDALLQQLKLPWAKTAALKVYTNAAYNRGERLGLHIKLGAIGEDPADPFIVELSRIWFQLVSSSPGGAAFKNTYPDAALAPEGSTMSHVLETIFGESGGILDGLSTSQHVAYESRNAKTPLERDAAAGASGRAENAPLIVVVRQPHERVWHLSIDQKYVGAIQQYKEVAHLLKDSPEVKTIESVTENFTASGTNRFIVLENSSGTGKTQMAFNLEANGVYDVFYVLSTYGLTGIRGPQGPPASA</sequence>
<keyword evidence="2" id="KW-1185">Reference proteome</keyword>
<evidence type="ECO:0000313" key="1">
    <source>
        <dbReference type="EMBL" id="EGZ08367.1"/>
    </source>
</evidence>
<name>G5A8Z1_PHYSP</name>
<protein>
    <submittedName>
        <fullName evidence="1">Uncharacterized protein</fullName>
    </submittedName>
</protein>
<dbReference type="InParanoid" id="G5A8Z1"/>
<dbReference type="EMBL" id="JH159161">
    <property type="protein sequence ID" value="EGZ08367.1"/>
    <property type="molecule type" value="Genomic_DNA"/>
</dbReference>
<reference evidence="1 2" key="1">
    <citation type="journal article" date="2006" name="Science">
        <title>Phytophthora genome sequences uncover evolutionary origins and mechanisms of pathogenesis.</title>
        <authorList>
            <person name="Tyler B.M."/>
            <person name="Tripathy S."/>
            <person name="Zhang X."/>
            <person name="Dehal P."/>
            <person name="Jiang R.H."/>
            <person name="Aerts A."/>
            <person name="Arredondo F.D."/>
            <person name="Baxter L."/>
            <person name="Bensasson D."/>
            <person name="Beynon J.L."/>
            <person name="Chapman J."/>
            <person name="Damasceno C.M."/>
            <person name="Dorrance A.E."/>
            <person name="Dou D."/>
            <person name="Dickerman A.W."/>
            <person name="Dubchak I.L."/>
            <person name="Garbelotto M."/>
            <person name="Gijzen M."/>
            <person name="Gordon S.G."/>
            <person name="Govers F."/>
            <person name="Grunwald N.J."/>
            <person name="Huang W."/>
            <person name="Ivors K.L."/>
            <person name="Jones R.W."/>
            <person name="Kamoun S."/>
            <person name="Krampis K."/>
            <person name="Lamour K.H."/>
            <person name="Lee M.K."/>
            <person name="McDonald W.H."/>
            <person name="Medina M."/>
            <person name="Meijer H.J."/>
            <person name="Nordberg E.K."/>
            <person name="Maclean D.J."/>
            <person name="Ospina-Giraldo M.D."/>
            <person name="Morris P.F."/>
            <person name="Phuntumart V."/>
            <person name="Putnam N.H."/>
            <person name="Rash S."/>
            <person name="Rose J.K."/>
            <person name="Sakihama Y."/>
            <person name="Salamov A.A."/>
            <person name="Savidor A."/>
            <person name="Scheuring C.F."/>
            <person name="Smith B.M."/>
            <person name="Sobral B.W."/>
            <person name="Terry A."/>
            <person name="Torto-Alalibo T.A."/>
            <person name="Win J."/>
            <person name="Xu Z."/>
            <person name="Zhang H."/>
            <person name="Grigoriev I.V."/>
            <person name="Rokhsar D.S."/>
            <person name="Boore J.L."/>
        </authorList>
    </citation>
    <scope>NUCLEOTIDE SEQUENCE [LARGE SCALE GENOMIC DNA]</scope>
    <source>
        <strain evidence="1 2">P6497</strain>
    </source>
</reference>
<dbReference type="KEGG" id="psoj:PHYSODRAFT_254167"/>
<gene>
    <name evidence="1" type="ORF">PHYSODRAFT_254167</name>
</gene>
<organism evidence="1 2">
    <name type="scientific">Phytophthora sojae (strain P6497)</name>
    <name type="common">Soybean stem and root rot agent</name>
    <name type="synonym">Phytophthora megasperma f. sp. glycines</name>
    <dbReference type="NCBI Taxonomy" id="1094619"/>
    <lineage>
        <taxon>Eukaryota</taxon>
        <taxon>Sar</taxon>
        <taxon>Stramenopiles</taxon>
        <taxon>Oomycota</taxon>
        <taxon>Peronosporomycetes</taxon>
        <taxon>Peronosporales</taxon>
        <taxon>Peronosporaceae</taxon>
        <taxon>Phytophthora</taxon>
    </lineage>
</organism>
<accession>G5A8Z1</accession>
<dbReference type="AlphaFoldDB" id="G5A8Z1"/>